<feature type="repeat" description="PPR" evidence="2">
    <location>
        <begin position="175"/>
        <end position="209"/>
    </location>
</feature>
<dbReference type="NCBIfam" id="TIGR00756">
    <property type="entry name" value="PPR"/>
    <property type="match status" value="4"/>
</dbReference>
<gene>
    <name evidence="3" type="ORF">KP509_05G081500</name>
</gene>
<dbReference type="Proteomes" id="UP000825935">
    <property type="component" value="Chromosome 5"/>
</dbReference>
<evidence type="ECO:0000256" key="1">
    <source>
        <dbReference type="ARBA" id="ARBA00022737"/>
    </source>
</evidence>
<evidence type="ECO:0008006" key="5">
    <source>
        <dbReference type="Google" id="ProtNLM"/>
    </source>
</evidence>
<dbReference type="Pfam" id="PF13041">
    <property type="entry name" value="PPR_2"/>
    <property type="match status" value="3"/>
</dbReference>
<dbReference type="Pfam" id="PF01535">
    <property type="entry name" value="PPR"/>
    <property type="match status" value="2"/>
</dbReference>
<evidence type="ECO:0000313" key="4">
    <source>
        <dbReference type="Proteomes" id="UP000825935"/>
    </source>
</evidence>
<dbReference type="FunFam" id="1.25.40.10:FF:000344">
    <property type="entry name" value="Pentatricopeptide repeat-containing protein"/>
    <property type="match status" value="1"/>
</dbReference>
<dbReference type="InterPro" id="IPR002885">
    <property type="entry name" value="PPR_rpt"/>
</dbReference>
<feature type="repeat" description="PPR" evidence="2">
    <location>
        <begin position="378"/>
        <end position="412"/>
    </location>
</feature>
<evidence type="ECO:0000313" key="3">
    <source>
        <dbReference type="EMBL" id="KAH7437631.1"/>
    </source>
</evidence>
<dbReference type="OrthoDB" id="631241at2759"/>
<dbReference type="PANTHER" id="PTHR47928:SF207">
    <property type="entry name" value="PENTATRICOPEPTIDE REPEAT-CONTAINING PROTEIN"/>
    <property type="match status" value="1"/>
</dbReference>
<dbReference type="PANTHER" id="PTHR47928">
    <property type="entry name" value="REPEAT-CONTAINING PROTEIN, PUTATIVE-RELATED"/>
    <property type="match status" value="1"/>
</dbReference>
<keyword evidence="4" id="KW-1185">Reference proteome</keyword>
<dbReference type="Gene3D" id="1.25.40.10">
    <property type="entry name" value="Tetratricopeptide repeat domain"/>
    <property type="match status" value="4"/>
</dbReference>
<dbReference type="InterPro" id="IPR050421">
    <property type="entry name" value="PPR"/>
</dbReference>
<name>A0A8T2UN95_CERRI</name>
<dbReference type="EMBL" id="CM035410">
    <property type="protein sequence ID" value="KAH7437631.1"/>
    <property type="molecule type" value="Genomic_DNA"/>
</dbReference>
<dbReference type="InterPro" id="IPR011990">
    <property type="entry name" value="TPR-like_helical_dom_sf"/>
</dbReference>
<dbReference type="SUPFAM" id="SSF81901">
    <property type="entry name" value="HCP-like"/>
    <property type="match status" value="1"/>
</dbReference>
<sequence length="542" mass="60270">MPPFPSIRQAICIIRLCRTYGIRNRALLISDYMSKAGIDPHISLNSNLILMLLEVKCISHAEYVLYNTGRPDNYMWNCVTSAYAKIGDIHTAFDLYQSAKKDSRFCTSSCTYVALLKSCIKTKNIEIGHKLHFDITNLGLLSKDVFIGSTLIAMYIKFGMLARAEDVFSKLQIRNVIIWTTLVDGYVDLGWNREALSCLEKMREEGILLDAHAYVSALRACANAKMAGKGRELHDEAIKMGFVDEDAFIGSTLLTVYLQCGKFTEAQEVFNKLLVKDIVSWTILVTGYADHGYAEEAFECLKEMQLQGVSPNAFTFVSVLNACGEIGNSARGNEVYCNIVLLGFEAEHIIANSLIDMLTKCGSLMESQAVFDNSALHDVVTWTTLITGYAQLGDVKAVFSTFNEMIQEGVKPDILTFRVILNACSHNGVVEMAESYFLSMSSYYGLPSVHHYNCIVDTLGRSGHIEKAMQIIDMMPFHPGSVIWHSLLGACLKWSHSEVGEHAFKQALYLDDTDVGAYISISNIYTDLTVLHRNIIISGQAG</sequence>
<keyword evidence="1" id="KW-0677">Repeat</keyword>
<proteinExistence type="predicted"/>
<dbReference type="FunFam" id="1.25.40.10:FF:000242">
    <property type="entry name" value="Pentatricopeptide repeat-containing protein"/>
    <property type="match status" value="1"/>
</dbReference>
<feature type="repeat" description="PPR" evidence="2">
    <location>
        <begin position="277"/>
        <end position="311"/>
    </location>
</feature>
<dbReference type="AlphaFoldDB" id="A0A8T2UN95"/>
<evidence type="ECO:0000256" key="2">
    <source>
        <dbReference type="PROSITE-ProRule" id="PRU00708"/>
    </source>
</evidence>
<comment type="caution">
    <text evidence="3">The sequence shown here is derived from an EMBL/GenBank/DDBJ whole genome shotgun (WGS) entry which is preliminary data.</text>
</comment>
<dbReference type="PROSITE" id="PS51375">
    <property type="entry name" value="PPR"/>
    <property type="match status" value="3"/>
</dbReference>
<accession>A0A8T2UN95</accession>
<protein>
    <recommendedName>
        <fullName evidence="5">Pentatricopeptide repeat-containing protein</fullName>
    </recommendedName>
</protein>
<organism evidence="3 4">
    <name type="scientific">Ceratopteris richardii</name>
    <name type="common">Triangle waterfern</name>
    <dbReference type="NCBI Taxonomy" id="49495"/>
    <lineage>
        <taxon>Eukaryota</taxon>
        <taxon>Viridiplantae</taxon>
        <taxon>Streptophyta</taxon>
        <taxon>Embryophyta</taxon>
        <taxon>Tracheophyta</taxon>
        <taxon>Polypodiopsida</taxon>
        <taxon>Polypodiidae</taxon>
        <taxon>Polypodiales</taxon>
        <taxon>Pteridineae</taxon>
        <taxon>Pteridaceae</taxon>
        <taxon>Parkerioideae</taxon>
        <taxon>Ceratopteris</taxon>
    </lineage>
</organism>
<reference evidence="3" key="1">
    <citation type="submission" date="2021-08" db="EMBL/GenBank/DDBJ databases">
        <title>WGS assembly of Ceratopteris richardii.</title>
        <authorList>
            <person name="Marchant D.B."/>
            <person name="Chen G."/>
            <person name="Jenkins J."/>
            <person name="Shu S."/>
            <person name="Leebens-Mack J."/>
            <person name="Grimwood J."/>
            <person name="Schmutz J."/>
            <person name="Soltis P."/>
            <person name="Soltis D."/>
            <person name="Chen Z.-H."/>
        </authorList>
    </citation>
    <scope>NUCLEOTIDE SEQUENCE</scope>
    <source>
        <strain evidence="3">Whitten #5841</strain>
        <tissue evidence="3">Leaf</tissue>
    </source>
</reference>